<feature type="transmembrane region" description="Helical" evidence="8">
    <location>
        <begin position="314"/>
        <end position="334"/>
    </location>
</feature>
<dbReference type="AlphaFoldDB" id="A0A0P6YFS2"/>
<dbReference type="Proteomes" id="UP000050417">
    <property type="component" value="Unassembled WGS sequence"/>
</dbReference>
<feature type="transmembrane region" description="Helical" evidence="8">
    <location>
        <begin position="173"/>
        <end position="190"/>
    </location>
</feature>
<dbReference type="PANTHER" id="PTHR33908">
    <property type="entry name" value="MANNOSYLTRANSFERASE YKCB-RELATED"/>
    <property type="match status" value="1"/>
</dbReference>
<evidence type="ECO:0000256" key="5">
    <source>
        <dbReference type="ARBA" id="ARBA00022692"/>
    </source>
</evidence>
<evidence type="ECO:0000256" key="7">
    <source>
        <dbReference type="ARBA" id="ARBA00023136"/>
    </source>
</evidence>
<keyword evidence="3" id="KW-0328">Glycosyltransferase</keyword>
<dbReference type="PANTHER" id="PTHR33908:SF11">
    <property type="entry name" value="MEMBRANE PROTEIN"/>
    <property type="match status" value="1"/>
</dbReference>
<comment type="caution">
    <text evidence="10">The sequence shown here is derived from an EMBL/GenBank/DDBJ whole genome shotgun (WGS) entry which is preliminary data.</text>
</comment>
<feature type="transmembrane region" description="Helical" evidence="8">
    <location>
        <begin position="197"/>
        <end position="217"/>
    </location>
</feature>
<dbReference type="STRING" id="1134406.ADN00_00465"/>
<keyword evidence="2" id="KW-1003">Cell membrane</keyword>
<proteinExistence type="predicted"/>
<sequence>MTDLPVGRSNAVTEGLIALGLGVVTVLSRLPFISQILYHWDSVNFAFAISEFNLQKEQPHPPGYLLYVLLSRLVNLLFDNPNSSMVAISILSSGLAAAFLYLLASAIFNRATGIASSLFLITSPLFWFYGEIALPHSLDAFLVITCALLLYAAQKNPTAGYWAAGLNAAAGGFRPQTLVFLLPLVLYTVLRYQRAQIFRWAAIGILVCLAWFIPLITLSGGLRSYMSILGQFSDRFQSSTSIFSGAGLQGLVRNSSKLALYTAYGLSFCGLGLIGLLIRVRGIAKQYWSQVLFLLIWMVPVGLYYLLVHMGQQGLVFVFLPALIVLSGFGWVSIFSDKRNAWMISLGLICALNASVFLLLPEYPLGKGQQRFLTRDTIVQNDHFFLQRISALQEHSEDSHIAVISTNWRHLQFYLPGIPLIGVEPEQKWEASSGLLLLKKEEPLRSLDWLSGLSQSEDSIQLFVADLNPKSLFTFEIPAESYKISEKSDMQVVEFFQPVKFALHYNRITITQP</sequence>
<reference evidence="10 11" key="1">
    <citation type="submission" date="2015-07" db="EMBL/GenBank/DDBJ databases">
        <title>Genome sequence of Ornatilinea apprima DSM 23815.</title>
        <authorList>
            <person name="Hemp J."/>
            <person name="Ward L.M."/>
            <person name="Pace L.A."/>
            <person name="Fischer W.W."/>
        </authorList>
    </citation>
    <scope>NUCLEOTIDE SEQUENCE [LARGE SCALE GENOMIC DNA]</scope>
    <source>
        <strain evidence="10 11">P3M-1</strain>
    </source>
</reference>
<keyword evidence="6 8" id="KW-1133">Transmembrane helix</keyword>
<dbReference type="GO" id="GO:0005886">
    <property type="term" value="C:plasma membrane"/>
    <property type="evidence" value="ECO:0007669"/>
    <property type="project" value="UniProtKB-SubCell"/>
</dbReference>
<dbReference type="InterPro" id="IPR038731">
    <property type="entry name" value="RgtA/B/C-like"/>
</dbReference>
<evidence type="ECO:0000313" key="10">
    <source>
        <dbReference type="EMBL" id="KPL81045.1"/>
    </source>
</evidence>
<dbReference type="GO" id="GO:0016763">
    <property type="term" value="F:pentosyltransferase activity"/>
    <property type="evidence" value="ECO:0007669"/>
    <property type="project" value="TreeGrafter"/>
</dbReference>
<keyword evidence="4" id="KW-0808">Transferase</keyword>
<keyword evidence="11" id="KW-1185">Reference proteome</keyword>
<feature type="transmembrane region" description="Helical" evidence="8">
    <location>
        <begin position="341"/>
        <end position="360"/>
    </location>
</feature>
<feature type="transmembrane region" description="Helical" evidence="8">
    <location>
        <begin position="290"/>
        <end position="308"/>
    </location>
</feature>
<evidence type="ECO:0000256" key="6">
    <source>
        <dbReference type="ARBA" id="ARBA00022989"/>
    </source>
</evidence>
<name>A0A0P6YFS2_9CHLR</name>
<dbReference type="InterPro" id="IPR050297">
    <property type="entry name" value="LipidA_mod_glycosyltrf_83"/>
</dbReference>
<dbReference type="RefSeq" id="WP_075060988.1">
    <property type="nucleotide sequence ID" value="NZ_LGCL01000002.1"/>
</dbReference>
<evidence type="ECO:0000256" key="8">
    <source>
        <dbReference type="SAM" id="Phobius"/>
    </source>
</evidence>
<keyword evidence="7 8" id="KW-0472">Membrane</keyword>
<feature type="domain" description="Glycosyltransferase RgtA/B/C/D-like" evidence="9">
    <location>
        <begin position="66"/>
        <end position="216"/>
    </location>
</feature>
<gene>
    <name evidence="10" type="ORF">ADN00_00465</name>
</gene>
<dbReference type="GO" id="GO:0009103">
    <property type="term" value="P:lipopolysaccharide biosynthetic process"/>
    <property type="evidence" value="ECO:0007669"/>
    <property type="project" value="UniProtKB-ARBA"/>
</dbReference>
<evidence type="ECO:0000256" key="2">
    <source>
        <dbReference type="ARBA" id="ARBA00022475"/>
    </source>
</evidence>
<evidence type="ECO:0000259" key="9">
    <source>
        <dbReference type="Pfam" id="PF13231"/>
    </source>
</evidence>
<organism evidence="10 11">
    <name type="scientific">Ornatilinea apprima</name>
    <dbReference type="NCBI Taxonomy" id="1134406"/>
    <lineage>
        <taxon>Bacteria</taxon>
        <taxon>Bacillati</taxon>
        <taxon>Chloroflexota</taxon>
        <taxon>Anaerolineae</taxon>
        <taxon>Anaerolineales</taxon>
        <taxon>Anaerolineaceae</taxon>
        <taxon>Ornatilinea</taxon>
    </lineage>
</organism>
<evidence type="ECO:0000256" key="1">
    <source>
        <dbReference type="ARBA" id="ARBA00004651"/>
    </source>
</evidence>
<dbReference type="Pfam" id="PF13231">
    <property type="entry name" value="PMT_2"/>
    <property type="match status" value="1"/>
</dbReference>
<evidence type="ECO:0000313" key="11">
    <source>
        <dbReference type="Proteomes" id="UP000050417"/>
    </source>
</evidence>
<feature type="transmembrane region" description="Helical" evidence="8">
    <location>
        <begin position="16"/>
        <end position="40"/>
    </location>
</feature>
<protein>
    <recommendedName>
        <fullName evidence="9">Glycosyltransferase RgtA/B/C/D-like domain-containing protein</fullName>
    </recommendedName>
</protein>
<feature type="transmembrane region" description="Helical" evidence="8">
    <location>
        <begin position="85"/>
        <end position="104"/>
    </location>
</feature>
<feature type="transmembrane region" description="Helical" evidence="8">
    <location>
        <begin position="110"/>
        <end position="129"/>
    </location>
</feature>
<evidence type="ECO:0000256" key="3">
    <source>
        <dbReference type="ARBA" id="ARBA00022676"/>
    </source>
</evidence>
<accession>A0A0P6YFS2</accession>
<dbReference type="OrthoDB" id="161253at2"/>
<dbReference type="EMBL" id="LGCL01000002">
    <property type="protein sequence ID" value="KPL81045.1"/>
    <property type="molecule type" value="Genomic_DNA"/>
</dbReference>
<keyword evidence="5 8" id="KW-0812">Transmembrane</keyword>
<evidence type="ECO:0000256" key="4">
    <source>
        <dbReference type="ARBA" id="ARBA00022679"/>
    </source>
</evidence>
<comment type="subcellular location">
    <subcellularLocation>
        <location evidence="1">Cell membrane</location>
        <topology evidence="1">Multi-pass membrane protein</topology>
    </subcellularLocation>
</comment>
<feature type="transmembrane region" description="Helical" evidence="8">
    <location>
        <begin position="258"/>
        <end position="278"/>
    </location>
</feature>